<proteinExistence type="predicted"/>
<gene>
    <name evidence="1" type="ORF">SCOCK_660032</name>
</gene>
<evidence type="ECO:0000313" key="2">
    <source>
        <dbReference type="Proteomes" id="UP001152519"/>
    </source>
</evidence>
<organism evidence="1 2">
    <name type="scientific">Actinacidiphila cocklensis</name>
    <dbReference type="NCBI Taxonomy" id="887465"/>
    <lineage>
        <taxon>Bacteria</taxon>
        <taxon>Bacillati</taxon>
        <taxon>Actinomycetota</taxon>
        <taxon>Actinomycetes</taxon>
        <taxon>Kitasatosporales</taxon>
        <taxon>Streptomycetaceae</taxon>
        <taxon>Actinacidiphila</taxon>
    </lineage>
</organism>
<protein>
    <submittedName>
        <fullName evidence="1">Uncharacterized protein</fullName>
    </submittedName>
</protein>
<dbReference type="EMBL" id="CAJSLV010000099">
    <property type="protein sequence ID" value="CAG6398214.1"/>
    <property type="molecule type" value="Genomic_DNA"/>
</dbReference>
<name>A0A9W4DYI1_9ACTN</name>
<dbReference type="AlphaFoldDB" id="A0A9W4DYI1"/>
<dbReference type="RefSeq" id="WP_251499319.1">
    <property type="nucleotide sequence ID" value="NZ_CAJSLV010000099.1"/>
</dbReference>
<accession>A0A9W4DYI1</accession>
<comment type="caution">
    <text evidence="1">The sequence shown here is derived from an EMBL/GenBank/DDBJ whole genome shotgun (WGS) entry which is preliminary data.</text>
</comment>
<reference evidence="1" key="1">
    <citation type="submission" date="2021-05" db="EMBL/GenBank/DDBJ databases">
        <authorList>
            <person name="Arsene-Ploetze F."/>
        </authorList>
    </citation>
    <scope>NUCLEOTIDE SEQUENCE</scope>
    <source>
        <strain evidence="1">DSM 42138</strain>
    </source>
</reference>
<dbReference type="Proteomes" id="UP001152519">
    <property type="component" value="Unassembled WGS sequence"/>
</dbReference>
<sequence>MTDHLQSRSVAEELRERAGAFVNSHVDLWVTVEDDGTLVLAGESPKDLLQAAADWLAEDPEYAVTALDWRCQAGQPAYTARLTLRPATLA</sequence>
<evidence type="ECO:0000313" key="1">
    <source>
        <dbReference type="EMBL" id="CAG6398214.1"/>
    </source>
</evidence>
<keyword evidence="2" id="KW-1185">Reference proteome</keyword>